<gene>
    <name evidence="1" type="ORF">ACFFP0_29580</name>
</gene>
<evidence type="ECO:0000313" key="1">
    <source>
        <dbReference type="EMBL" id="MFB9953008.1"/>
    </source>
</evidence>
<reference evidence="1 2" key="1">
    <citation type="submission" date="2024-09" db="EMBL/GenBank/DDBJ databases">
        <authorList>
            <person name="Sun Q."/>
            <person name="Mori K."/>
        </authorList>
    </citation>
    <scope>NUCLEOTIDE SEQUENCE [LARGE SCALE GENOMIC DNA]</scope>
    <source>
        <strain evidence="1 2">TBRC 4938</strain>
    </source>
</reference>
<protein>
    <submittedName>
        <fullName evidence="1">DUF1403 family protein</fullName>
    </submittedName>
</protein>
<dbReference type="Proteomes" id="UP001589692">
    <property type="component" value="Unassembled WGS sequence"/>
</dbReference>
<organism evidence="1 2">
    <name type="scientific">Rhizobium puerariae</name>
    <dbReference type="NCBI Taxonomy" id="1585791"/>
    <lineage>
        <taxon>Bacteria</taxon>
        <taxon>Pseudomonadati</taxon>
        <taxon>Pseudomonadota</taxon>
        <taxon>Alphaproteobacteria</taxon>
        <taxon>Hyphomicrobiales</taxon>
        <taxon>Rhizobiaceae</taxon>
        <taxon>Rhizobium/Agrobacterium group</taxon>
        <taxon>Rhizobium</taxon>
    </lineage>
</organism>
<dbReference type="InterPro" id="IPR009843">
    <property type="entry name" value="DUF1403"/>
</dbReference>
<comment type="caution">
    <text evidence="1">The sequence shown here is derived from an EMBL/GenBank/DDBJ whole genome shotgun (WGS) entry which is preliminary data.</text>
</comment>
<dbReference type="EMBL" id="JBHMAA010000045">
    <property type="protein sequence ID" value="MFB9953008.1"/>
    <property type="molecule type" value="Genomic_DNA"/>
</dbReference>
<dbReference type="Pfam" id="PF07183">
    <property type="entry name" value="DUF1403"/>
    <property type="match status" value="1"/>
</dbReference>
<proteinExistence type="predicted"/>
<name>A0ABV6ATF4_9HYPH</name>
<evidence type="ECO:0000313" key="2">
    <source>
        <dbReference type="Proteomes" id="UP001589692"/>
    </source>
</evidence>
<sequence>MTSRARIVLDPPSSYPPVPGWARLPATGEALGDAGYFAGAAFAALHPVARDEHPLGSLWRQRLALACTAALTRQQGRPEGEAALRDHWYLTPVGGDPGPAGRLLGAFRALGEPRAVRREEWETRLPKLFELAADPSLIMALETAADHVRGPGDAVRAAGEAALEFTRCRPDARPLAVWLADAVLAGRLGWLAPVPLLSSALRSHDWRALREGRTEAWIDGCHFAYARSAAAALDLYADLSRRTVRLLTTAPQLRGKDADTMVAILISEDAQPAKTGRTTSDRSSRRLFDRLVTLGGARELTGRSTFRLYGL</sequence>
<dbReference type="RefSeq" id="WP_377265809.1">
    <property type="nucleotide sequence ID" value="NZ_JBHMAA010000045.1"/>
</dbReference>
<keyword evidence="2" id="KW-1185">Reference proteome</keyword>
<accession>A0ABV6ATF4</accession>